<feature type="binding site" evidence="8">
    <location>
        <position position="331"/>
    </location>
    <ligand>
        <name>GTP</name>
        <dbReference type="ChEBI" id="CHEBI:37565"/>
    </ligand>
</feature>
<comment type="similarity">
    <text evidence="8">Belongs to the adenylosuccinate synthetase family.</text>
</comment>
<evidence type="ECO:0000256" key="8">
    <source>
        <dbReference type="HAMAP-Rule" id="MF_00011"/>
    </source>
</evidence>
<dbReference type="InterPro" id="IPR042109">
    <property type="entry name" value="Adenylosuccinate_synth_dom1"/>
</dbReference>
<dbReference type="Pfam" id="PF00709">
    <property type="entry name" value="Adenylsucc_synt"/>
    <property type="match status" value="1"/>
</dbReference>
<comment type="catalytic activity">
    <reaction evidence="8">
        <text>IMP + L-aspartate + GTP = N(6)-(1,2-dicarboxyethyl)-AMP + GDP + phosphate + 2 H(+)</text>
        <dbReference type="Rhea" id="RHEA:15753"/>
        <dbReference type="ChEBI" id="CHEBI:15378"/>
        <dbReference type="ChEBI" id="CHEBI:29991"/>
        <dbReference type="ChEBI" id="CHEBI:37565"/>
        <dbReference type="ChEBI" id="CHEBI:43474"/>
        <dbReference type="ChEBI" id="CHEBI:57567"/>
        <dbReference type="ChEBI" id="CHEBI:58053"/>
        <dbReference type="ChEBI" id="CHEBI:58189"/>
        <dbReference type="EC" id="6.3.4.4"/>
    </reaction>
</comment>
<keyword evidence="2 8" id="KW-0436">Ligase</keyword>
<keyword evidence="3 8" id="KW-0479">Metal-binding</keyword>
<evidence type="ECO:0000313" key="10">
    <source>
        <dbReference type="Proteomes" id="UP000178851"/>
    </source>
</evidence>
<reference evidence="9 10" key="1">
    <citation type="journal article" date="2016" name="Nat. Commun.">
        <title>Thousands of microbial genomes shed light on interconnected biogeochemical processes in an aquifer system.</title>
        <authorList>
            <person name="Anantharaman K."/>
            <person name="Brown C.T."/>
            <person name="Hug L.A."/>
            <person name="Sharon I."/>
            <person name="Castelle C.J."/>
            <person name="Probst A.J."/>
            <person name="Thomas B.C."/>
            <person name="Singh A."/>
            <person name="Wilkins M.J."/>
            <person name="Karaoz U."/>
            <person name="Brodie E.L."/>
            <person name="Williams K.H."/>
            <person name="Hubbard S.S."/>
            <person name="Banfield J.F."/>
        </authorList>
    </citation>
    <scope>NUCLEOTIDE SEQUENCE [LARGE SCALE GENOMIC DNA]</scope>
</reference>
<accession>A0A1F7YCD2</accession>
<feature type="binding site" evidence="8">
    <location>
        <position position="157"/>
    </location>
    <ligand>
        <name>IMP</name>
        <dbReference type="ChEBI" id="CHEBI:58053"/>
        <note>ligand shared between dimeric partners</note>
    </ligand>
</feature>
<protein>
    <recommendedName>
        <fullName evidence="8">Adenylosuccinate synthetase</fullName>
        <shortName evidence="8">AMPSase</shortName>
        <shortName evidence="8">AdSS</shortName>
        <ecNumber evidence="8">6.3.4.4</ecNumber>
    </recommendedName>
    <alternativeName>
        <fullName evidence="8">IMP--aspartate ligase</fullName>
    </alternativeName>
</protein>
<dbReference type="Gene3D" id="3.40.440.10">
    <property type="entry name" value="Adenylosuccinate Synthetase, subunit A, domain 1"/>
    <property type="match status" value="1"/>
</dbReference>
<feature type="binding site" description="in other chain" evidence="8">
    <location>
        <position position="264"/>
    </location>
    <ligand>
        <name>IMP</name>
        <dbReference type="ChEBI" id="CHEBI:58053"/>
        <note>ligand shared between dimeric partners</note>
    </ligand>
</feature>
<dbReference type="SUPFAM" id="SSF52540">
    <property type="entry name" value="P-loop containing nucleoside triphosphate hydrolases"/>
    <property type="match status" value="1"/>
</dbReference>
<keyword evidence="8" id="KW-0963">Cytoplasm</keyword>
<comment type="subcellular location">
    <subcellularLocation>
        <location evidence="8">Cytoplasm</location>
    </subcellularLocation>
</comment>
<keyword evidence="4 8" id="KW-0547">Nucleotide-binding</keyword>
<feature type="binding site" description="in other chain" evidence="8">
    <location>
        <position position="329"/>
    </location>
    <ligand>
        <name>IMP</name>
        <dbReference type="ChEBI" id="CHEBI:58053"/>
        <note>ligand shared between dimeric partners</note>
    </ligand>
</feature>
<dbReference type="PANTHER" id="PTHR11846">
    <property type="entry name" value="ADENYLOSUCCINATE SYNTHETASE"/>
    <property type="match status" value="1"/>
</dbReference>
<feature type="binding site" evidence="8">
    <location>
        <begin position="443"/>
        <end position="445"/>
    </location>
    <ligand>
        <name>GTP</name>
        <dbReference type="ChEBI" id="CHEBI:37565"/>
    </ligand>
</feature>
<dbReference type="InterPro" id="IPR001114">
    <property type="entry name" value="Adenylosuccinate_synthetase"/>
</dbReference>
<gene>
    <name evidence="8" type="primary">purA</name>
    <name evidence="9" type="ORF">A2627_04995</name>
</gene>
<keyword evidence="5 8" id="KW-0658">Purine biosynthesis</keyword>
<dbReference type="InterPro" id="IPR027417">
    <property type="entry name" value="P-loop_NTPase"/>
</dbReference>
<dbReference type="GO" id="GO:0005525">
    <property type="term" value="F:GTP binding"/>
    <property type="evidence" value="ECO:0007669"/>
    <property type="project" value="UniProtKB-UniRule"/>
</dbReference>
<dbReference type="HAMAP" id="MF_00011">
    <property type="entry name" value="Adenylosucc_synth"/>
    <property type="match status" value="1"/>
</dbReference>
<dbReference type="Gene3D" id="1.10.300.10">
    <property type="entry name" value="Adenylosuccinate Synthetase, subunit A, domain 2"/>
    <property type="match status" value="1"/>
</dbReference>
<organism evidence="9 10">
    <name type="scientific">Candidatus Woesebacteria bacterium RIFCSPHIGHO2_01_FULL_39_28</name>
    <dbReference type="NCBI Taxonomy" id="1802496"/>
    <lineage>
        <taxon>Bacteria</taxon>
        <taxon>Candidatus Woeseibacteriota</taxon>
    </lineage>
</organism>
<dbReference type="EMBL" id="MGGI01000024">
    <property type="protein sequence ID" value="OGM24994.1"/>
    <property type="molecule type" value="Genomic_DNA"/>
</dbReference>
<dbReference type="GO" id="GO:0004019">
    <property type="term" value="F:adenylosuccinate synthase activity"/>
    <property type="evidence" value="ECO:0007669"/>
    <property type="project" value="UniProtKB-UniRule"/>
</dbReference>
<evidence type="ECO:0000256" key="7">
    <source>
        <dbReference type="ARBA" id="ARBA00023134"/>
    </source>
</evidence>
<name>A0A1F7YCD2_9BACT</name>
<feature type="binding site" evidence="8">
    <location>
        <position position="28"/>
    </location>
    <ligand>
        <name>Mg(2+)</name>
        <dbReference type="ChEBI" id="CHEBI:18420"/>
    </ligand>
</feature>
<comment type="caution">
    <text evidence="8">Lacks conserved residue(s) required for the propagation of feature annotation.</text>
</comment>
<evidence type="ECO:0000313" key="9">
    <source>
        <dbReference type="EMBL" id="OGM24994.1"/>
    </source>
</evidence>
<dbReference type="PANTHER" id="PTHR11846:SF0">
    <property type="entry name" value="ADENYLOSUCCINATE SYNTHETASE"/>
    <property type="match status" value="1"/>
</dbReference>
<dbReference type="GO" id="GO:0005737">
    <property type="term" value="C:cytoplasm"/>
    <property type="evidence" value="ECO:0007669"/>
    <property type="project" value="UniProtKB-SubCell"/>
</dbReference>
<feature type="binding site" evidence="8">
    <location>
        <begin position="53"/>
        <end position="55"/>
    </location>
    <ligand>
        <name>GTP</name>
        <dbReference type="ChEBI" id="CHEBI:37565"/>
    </ligand>
</feature>
<dbReference type="UniPathway" id="UPA00075">
    <property type="reaction ID" value="UER00335"/>
</dbReference>
<comment type="cofactor">
    <cofactor evidence="8">
        <name>Mg(2+)</name>
        <dbReference type="ChEBI" id="CHEBI:18420"/>
    </cofactor>
    <text evidence="8">Binds 1 Mg(2+) ion per subunit.</text>
</comment>
<dbReference type="SMART" id="SM00788">
    <property type="entry name" value="Adenylsucc_synt"/>
    <property type="match status" value="1"/>
</dbReference>
<evidence type="ECO:0000256" key="2">
    <source>
        <dbReference type="ARBA" id="ARBA00022598"/>
    </source>
</evidence>
<dbReference type="InterPro" id="IPR042111">
    <property type="entry name" value="Adenylosuccinate_synth_dom3"/>
</dbReference>
<feature type="binding site" evidence="8">
    <location>
        <begin position="325"/>
        <end position="331"/>
    </location>
    <ligand>
        <name>substrate</name>
    </ligand>
</feature>
<feature type="binding site" evidence="8">
    <location>
        <position position="53"/>
    </location>
    <ligand>
        <name>Mg(2+)</name>
        <dbReference type="ChEBI" id="CHEBI:18420"/>
    </ligand>
</feature>
<keyword evidence="6 8" id="KW-0460">Magnesium</keyword>
<evidence type="ECO:0000256" key="4">
    <source>
        <dbReference type="ARBA" id="ARBA00022741"/>
    </source>
</evidence>
<feature type="binding site" evidence="8">
    <location>
        <begin position="360"/>
        <end position="362"/>
    </location>
    <ligand>
        <name>GTP</name>
        <dbReference type="ChEBI" id="CHEBI:37565"/>
    </ligand>
</feature>
<evidence type="ECO:0000256" key="5">
    <source>
        <dbReference type="ARBA" id="ARBA00022755"/>
    </source>
</evidence>
<dbReference type="InterPro" id="IPR042110">
    <property type="entry name" value="Adenylosuccinate_synth_dom2"/>
</dbReference>
<dbReference type="AlphaFoldDB" id="A0A1F7YCD2"/>
<feature type="active site" description="Proton acceptor" evidence="8">
    <location>
        <position position="28"/>
    </location>
</feature>
<evidence type="ECO:0000256" key="6">
    <source>
        <dbReference type="ARBA" id="ARBA00022842"/>
    </source>
</evidence>
<dbReference type="GO" id="GO:0046040">
    <property type="term" value="P:IMP metabolic process"/>
    <property type="evidence" value="ECO:0007669"/>
    <property type="project" value="TreeGrafter"/>
</dbReference>
<comment type="caution">
    <text evidence="9">The sequence shown here is derived from an EMBL/GenBank/DDBJ whole genome shotgun (WGS) entry which is preliminary data.</text>
</comment>
<dbReference type="Proteomes" id="UP000178851">
    <property type="component" value="Unassembled WGS sequence"/>
</dbReference>
<dbReference type="EC" id="6.3.4.4" evidence="8"/>
<feature type="active site" description="Proton donor" evidence="8">
    <location>
        <position position="54"/>
    </location>
</feature>
<dbReference type="Gene3D" id="3.90.170.10">
    <property type="entry name" value="Adenylosuccinate Synthetase, subunit A, domain 3"/>
    <property type="match status" value="1"/>
</dbReference>
<dbReference type="GO" id="GO:0044208">
    <property type="term" value="P:'de novo' AMP biosynthetic process"/>
    <property type="evidence" value="ECO:0007669"/>
    <property type="project" value="UniProtKB-UniRule"/>
</dbReference>
<proteinExistence type="inferred from homology"/>
<comment type="pathway">
    <text evidence="8">Purine metabolism; AMP biosynthesis via de novo pathway; AMP from IMP: step 1/2.</text>
</comment>
<dbReference type="GO" id="GO:0000287">
    <property type="term" value="F:magnesium ion binding"/>
    <property type="evidence" value="ECO:0007669"/>
    <property type="project" value="UniProtKB-UniRule"/>
</dbReference>
<sequence length="454" mass="50006">MLAVGSKKSIFKKWEHGSVLVTDAGWGDNGKGKTISYLDAQFGARCVGGHNAGHTVVTDKGEFGLGLTPCTILNPGCFNVIGQDVVIDPVFLKNEIENLVKFGVTVTSKNLAIDENSHLVMPWHGIRDALSEESKGKTAVGSLHLGIGWSFIDRMDRKGLKISDLMAKDTHLRIKNELNRQMGLIEEMKLRVHLMTGSKSKVDDNMSATKITRAYLAAADFLSKYVNNTRKIIYDAISAKKRILFEDAHGTMLDISHGTWPYTTGAHVGLGGVYDSFGGKAVRSIKKIVVSMKAYQTRVGGGPIPTEDLDVFGKIVFERGHEFGTRSGRARRCGPIDIPLNRFGLDVIGAFPEDEIALTKLDVLDTLDEIPVCVAYKIGSKTYTHIPNGSAEFVQKVKPVYVVLRGWKKDTTNIRKFSDLPKEARDYVLFLRKHLNQPITMIGVGKHKDAVILP</sequence>
<keyword evidence="7 8" id="KW-0342">GTP-binding</keyword>
<evidence type="ECO:0000256" key="1">
    <source>
        <dbReference type="ARBA" id="ARBA00011738"/>
    </source>
</evidence>
<dbReference type="FunFam" id="3.90.170.10:FF:000001">
    <property type="entry name" value="Adenylosuccinate synthetase"/>
    <property type="match status" value="1"/>
</dbReference>
<comment type="function">
    <text evidence="8">Plays an important role in the de novo pathway of purine nucleotide biosynthesis. Catalyzes the first committed step in the biosynthesis of AMP from IMP.</text>
</comment>
<comment type="subunit">
    <text evidence="1 8">Homodimer.</text>
</comment>
<evidence type="ECO:0000256" key="3">
    <source>
        <dbReference type="ARBA" id="ARBA00022723"/>
    </source>
</evidence>
<feature type="binding site" description="in other chain" evidence="8">
    <location>
        <begin position="51"/>
        <end position="54"/>
    </location>
    <ligand>
        <name>IMP</name>
        <dbReference type="ChEBI" id="CHEBI:58053"/>
        <note>ligand shared between dimeric partners</note>
    </ligand>
</feature>